<dbReference type="GO" id="GO:0046872">
    <property type="term" value="F:metal ion binding"/>
    <property type="evidence" value="ECO:0007669"/>
    <property type="project" value="UniProtKB-KW"/>
</dbReference>
<dbReference type="Pfam" id="PF21783">
    <property type="entry name" value="YNCE"/>
    <property type="match status" value="1"/>
</dbReference>
<dbReference type="SUPFAM" id="SSF50974">
    <property type="entry name" value="Nitrous oxide reductase, N-terminal domain"/>
    <property type="match status" value="1"/>
</dbReference>
<evidence type="ECO:0000256" key="4">
    <source>
        <dbReference type="ARBA" id="ARBA00023004"/>
    </source>
</evidence>
<organism evidence="8 9">
    <name type="scientific">Halothiobacillus diazotrophicus</name>
    <dbReference type="NCBI Taxonomy" id="1860122"/>
    <lineage>
        <taxon>Bacteria</taxon>
        <taxon>Pseudomonadati</taxon>
        <taxon>Pseudomonadota</taxon>
        <taxon>Gammaproteobacteria</taxon>
        <taxon>Chromatiales</taxon>
        <taxon>Halothiobacillaceae</taxon>
        <taxon>Halothiobacillus</taxon>
    </lineage>
</organism>
<dbReference type="InterPro" id="IPR011964">
    <property type="entry name" value="YVTN_b-propeller_repeat"/>
</dbReference>
<keyword evidence="4 5" id="KW-0408">Iron</keyword>
<dbReference type="Gene3D" id="1.10.760.10">
    <property type="entry name" value="Cytochrome c-like domain"/>
    <property type="match status" value="1"/>
</dbReference>
<accession>A0A191ZHG5</accession>
<evidence type="ECO:0000256" key="5">
    <source>
        <dbReference type="PROSITE-ProRule" id="PRU00433"/>
    </source>
</evidence>
<feature type="signal peptide" evidence="6">
    <location>
        <begin position="1"/>
        <end position="47"/>
    </location>
</feature>
<keyword evidence="3 6" id="KW-0732">Signal</keyword>
<evidence type="ECO:0000256" key="6">
    <source>
        <dbReference type="SAM" id="SignalP"/>
    </source>
</evidence>
<dbReference type="InterPro" id="IPR009056">
    <property type="entry name" value="Cyt_c-like_dom"/>
</dbReference>
<dbReference type="PANTHER" id="PTHR47197:SF3">
    <property type="entry name" value="DIHYDRO-HEME D1 DEHYDROGENASE"/>
    <property type="match status" value="1"/>
</dbReference>
<keyword evidence="9" id="KW-1185">Reference proteome</keyword>
<dbReference type="Pfam" id="PF02239">
    <property type="entry name" value="Cytochrom_D1"/>
    <property type="match status" value="1"/>
</dbReference>
<dbReference type="STRING" id="1860122.A9404_07945"/>
<gene>
    <name evidence="8" type="ORF">A9404_07945</name>
</gene>
<dbReference type="KEGG" id="haz:A9404_07945"/>
<dbReference type="Gene3D" id="2.130.10.10">
    <property type="entry name" value="YVTN repeat-like/Quinoprotein amine dehydrogenase"/>
    <property type="match status" value="2"/>
</dbReference>
<protein>
    <recommendedName>
        <fullName evidence="7">Cytochrome c domain-containing protein</fullName>
    </recommendedName>
</protein>
<dbReference type="EMBL" id="CP016027">
    <property type="protein sequence ID" value="ANJ67324.1"/>
    <property type="molecule type" value="Genomic_DNA"/>
</dbReference>
<dbReference type="NCBIfam" id="TIGR02276">
    <property type="entry name" value="beta_rpt_yvtn"/>
    <property type="match status" value="2"/>
</dbReference>
<dbReference type="OrthoDB" id="9796421at2"/>
<feature type="domain" description="Cytochrome c" evidence="7">
    <location>
        <begin position="48"/>
        <end position="126"/>
    </location>
</feature>
<dbReference type="InterPro" id="IPR015943">
    <property type="entry name" value="WD40/YVTN_repeat-like_dom_sf"/>
</dbReference>
<dbReference type="PANTHER" id="PTHR47197">
    <property type="entry name" value="PROTEIN NIRF"/>
    <property type="match status" value="1"/>
</dbReference>
<dbReference type="Pfam" id="PF00034">
    <property type="entry name" value="Cytochrom_C"/>
    <property type="match status" value="1"/>
</dbReference>
<evidence type="ECO:0000256" key="2">
    <source>
        <dbReference type="ARBA" id="ARBA00022723"/>
    </source>
</evidence>
<dbReference type="InterPro" id="IPR051200">
    <property type="entry name" value="Host-pathogen_enzymatic-act"/>
</dbReference>
<evidence type="ECO:0000256" key="1">
    <source>
        <dbReference type="ARBA" id="ARBA00022617"/>
    </source>
</evidence>
<evidence type="ECO:0000313" key="9">
    <source>
        <dbReference type="Proteomes" id="UP000078596"/>
    </source>
</evidence>
<dbReference type="Proteomes" id="UP000078596">
    <property type="component" value="Chromosome"/>
</dbReference>
<dbReference type="InterPro" id="IPR048433">
    <property type="entry name" value="YNCE-like_beta-prop"/>
</dbReference>
<dbReference type="GO" id="GO:0009055">
    <property type="term" value="F:electron transfer activity"/>
    <property type="evidence" value="ECO:0007669"/>
    <property type="project" value="InterPro"/>
</dbReference>
<dbReference type="SUPFAM" id="SSF46626">
    <property type="entry name" value="Cytochrome c"/>
    <property type="match status" value="1"/>
</dbReference>
<name>A0A191ZHG5_9GAMM</name>
<evidence type="ECO:0000259" key="7">
    <source>
        <dbReference type="PROSITE" id="PS51007"/>
    </source>
</evidence>
<dbReference type="PROSITE" id="PS51007">
    <property type="entry name" value="CYTC"/>
    <property type="match status" value="1"/>
</dbReference>
<evidence type="ECO:0000313" key="8">
    <source>
        <dbReference type="EMBL" id="ANJ67324.1"/>
    </source>
</evidence>
<dbReference type="InterPro" id="IPR036909">
    <property type="entry name" value="Cyt_c-like_dom_sf"/>
</dbReference>
<dbReference type="GO" id="GO:0020037">
    <property type="term" value="F:heme binding"/>
    <property type="evidence" value="ECO:0007669"/>
    <property type="project" value="InterPro"/>
</dbReference>
<keyword evidence="2 5" id="KW-0479">Metal-binding</keyword>
<feature type="chain" id="PRO_5008250390" description="Cytochrome c domain-containing protein" evidence="6">
    <location>
        <begin position="48"/>
        <end position="440"/>
    </location>
</feature>
<dbReference type="RefSeq" id="WP_066099956.1">
    <property type="nucleotide sequence ID" value="NZ_CP016027.1"/>
</dbReference>
<keyword evidence="1 5" id="KW-0349">Heme</keyword>
<dbReference type="InterPro" id="IPR011045">
    <property type="entry name" value="N2O_reductase_N"/>
</dbReference>
<dbReference type="AlphaFoldDB" id="A0A191ZHG5"/>
<sequence>MNTFHAMTDHSVTDFKPRPAMSGFRAHFPRLMLGAFAAMSFVAPAWAGDVTLGKEKAVTCAGCHGAQGIGLSGEFPNLAGQQEAYLVKQLMAFKTGSRQDPTMNAMAASLSEADIRNLAAYYASLSGFMPTAVASTDVTAPTGPANPALFPQPVFVTLKKAGAVTAFPGENVWSGGPDMLYNALTPDGKTLLATSPSTGSVYVFDAATGKQRAVIRVGKAPKGVKIMPDGRFAYVSNEGSDEISVIDLAALKVVDTIPVEKAPHNVRFTRDGRIGYVTLQGGAGIGVIDTRARKMTRVIPVPGITGPHNIDLSADENTAYVRDFVHHVAVLDLKNGTVKKVITVGNGHGGIDVAPNGRYVATAAIGDNVISVIDTRDLSVRNVTVGKGPHGIRASADSRWIYVTLTQENAVAVVDAKTLTVTQKIPVGAFPFWVAVPGNS</sequence>
<proteinExistence type="predicted"/>
<reference evidence="8 9" key="1">
    <citation type="submission" date="2016-06" db="EMBL/GenBank/DDBJ databases">
        <title>Insight into the functional genes involving in sulfur oxidation in Pearl River water.</title>
        <authorList>
            <person name="Luo J."/>
            <person name="Tan X."/>
            <person name="Lin W."/>
        </authorList>
    </citation>
    <scope>NUCLEOTIDE SEQUENCE [LARGE SCALE GENOMIC DNA]</scope>
    <source>
        <strain evidence="8 9">LS2</strain>
    </source>
</reference>
<evidence type="ECO:0000256" key="3">
    <source>
        <dbReference type="ARBA" id="ARBA00022729"/>
    </source>
</evidence>